<keyword evidence="6" id="KW-1185">Reference proteome</keyword>
<dbReference type="Proteomes" id="UP000198771">
    <property type="component" value="Unassembled WGS sequence"/>
</dbReference>
<dbReference type="InterPro" id="IPR004785">
    <property type="entry name" value="RpiB"/>
</dbReference>
<proteinExistence type="inferred from homology"/>
<feature type="binding site" evidence="4">
    <location>
        <position position="138"/>
    </location>
    <ligand>
        <name>D-ribulose 5-phosphate</name>
        <dbReference type="ChEBI" id="CHEBI:58121"/>
    </ligand>
</feature>
<dbReference type="STRING" id="617002.SAMN05660653_00215"/>
<dbReference type="GO" id="GO:0005975">
    <property type="term" value="P:carbohydrate metabolic process"/>
    <property type="evidence" value="ECO:0007669"/>
    <property type="project" value="InterPro"/>
</dbReference>
<dbReference type="InterPro" id="IPR003500">
    <property type="entry name" value="RpiB_LacA_LacB"/>
</dbReference>
<reference evidence="5 6" key="1">
    <citation type="submission" date="2016-10" db="EMBL/GenBank/DDBJ databases">
        <authorList>
            <person name="de Groot N.N."/>
        </authorList>
    </citation>
    <scope>NUCLEOTIDE SEQUENCE [LARGE SCALE GENOMIC DNA]</scope>
    <source>
        <strain evidence="5 6">ASO4-2</strain>
    </source>
</reference>
<accession>A0A1G6A8U7</accession>
<dbReference type="PIRSF" id="PIRSF005384">
    <property type="entry name" value="RpiB_LacA_B"/>
    <property type="match status" value="1"/>
</dbReference>
<organism evidence="5 6">
    <name type="scientific">Desulfonatronum thiosulfatophilum</name>
    <dbReference type="NCBI Taxonomy" id="617002"/>
    <lineage>
        <taxon>Bacteria</taxon>
        <taxon>Pseudomonadati</taxon>
        <taxon>Thermodesulfobacteriota</taxon>
        <taxon>Desulfovibrionia</taxon>
        <taxon>Desulfovibrionales</taxon>
        <taxon>Desulfonatronaceae</taxon>
        <taxon>Desulfonatronum</taxon>
    </lineage>
</organism>
<dbReference type="GO" id="GO:0016861">
    <property type="term" value="F:intramolecular oxidoreductase activity, interconverting aldoses and ketoses"/>
    <property type="evidence" value="ECO:0007669"/>
    <property type="project" value="UniProtKB-ARBA"/>
</dbReference>
<sequence length="149" mass="16257">MDIRTVVIGSDHAGFDFKKIMTGHIRDLGYDVHDIGPTSTDSCDYPLMAGELCRVVLATHNPGILICGTGLGMSMAANRFPGIRASLCTNEFLARMARAHNNANVLCLGSRVLGSELAKSIVSVFLTTQFEGQRHQRRIDQLESLVSQH</sequence>
<dbReference type="EMBL" id="FMXO01000001">
    <property type="protein sequence ID" value="SDB04483.1"/>
    <property type="molecule type" value="Genomic_DNA"/>
</dbReference>
<feature type="binding site" evidence="4">
    <location>
        <position position="111"/>
    </location>
    <ligand>
        <name>D-ribulose 5-phosphate</name>
        <dbReference type="ChEBI" id="CHEBI:58121"/>
    </ligand>
</feature>
<evidence type="ECO:0000256" key="1">
    <source>
        <dbReference type="ARBA" id="ARBA00008754"/>
    </source>
</evidence>
<dbReference type="SUPFAM" id="SSF89623">
    <property type="entry name" value="Ribose/Galactose isomerase RpiB/AlsB"/>
    <property type="match status" value="1"/>
</dbReference>
<dbReference type="NCBIfam" id="TIGR00689">
    <property type="entry name" value="rpiB_lacA_lacB"/>
    <property type="match status" value="1"/>
</dbReference>
<evidence type="ECO:0000256" key="2">
    <source>
        <dbReference type="ARBA" id="ARBA00023235"/>
    </source>
</evidence>
<feature type="binding site" evidence="4">
    <location>
        <begin position="68"/>
        <end position="72"/>
    </location>
    <ligand>
        <name>D-ribulose 5-phosphate</name>
        <dbReference type="ChEBI" id="CHEBI:58121"/>
    </ligand>
</feature>
<comment type="similarity">
    <text evidence="1">Belongs to the LacAB/RpiB family.</text>
</comment>
<evidence type="ECO:0000256" key="4">
    <source>
        <dbReference type="PIRSR" id="PIRSR005384-2"/>
    </source>
</evidence>
<evidence type="ECO:0000313" key="5">
    <source>
        <dbReference type="EMBL" id="SDB04483.1"/>
    </source>
</evidence>
<dbReference type="PANTHER" id="PTHR30345">
    <property type="entry name" value="RIBOSE-5-PHOSPHATE ISOMERASE B"/>
    <property type="match status" value="1"/>
</dbReference>
<dbReference type="PANTHER" id="PTHR30345:SF0">
    <property type="entry name" value="DNA DAMAGE-REPAIR_TOLERATION PROTEIN DRT102"/>
    <property type="match status" value="1"/>
</dbReference>
<feature type="binding site" evidence="4">
    <location>
        <position position="134"/>
    </location>
    <ligand>
        <name>D-ribulose 5-phosphate</name>
        <dbReference type="ChEBI" id="CHEBI:58121"/>
    </ligand>
</feature>
<feature type="active site" description="Proton acceptor" evidence="3">
    <location>
        <position position="67"/>
    </location>
</feature>
<keyword evidence="2 5" id="KW-0413">Isomerase</keyword>
<dbReference type="NCBIfam" id="TIGR01120">
    <property type="entry name" value="rpiB"/>
    <property type="match status" value="1"/>
</dbReference>
<dbReference type="NCBIfam" id="NF004051">
    <property type="entry name" value="PRK05571.1"/>
    <property type="match status" value="1"/>
</dbReference>
<name>A0A1G6A8U7_9BACT</name>
<evidence type="ECO:0000313" key="6">
    <source>
        <dbReference type="Proteomes" id="UP000198771"/>
    </source>
</evidence>
<protein>
    <submittedName>
        <fullName evidence="5">Ribose-5-phosphate isomerase</fullName>
    </submittedName>
</protein>
<feature type="binding site" evidence="4">
    <location>
        <position position="101"/>
    </location>
    <ligand>
        <name>D-ribulose 5-phosphate</name>
        <dbReference type="ChEBI" id="CHEBI:58121"/>
    </ligand>
</feature>
<dbReference type="RefSeq" id="WP_092116335.1">
    <property type="nucleotide sequence ID" value="NZ_FMXO01000001.1"/>
</dbReference>
<gene>
    <name evidence="5" type="ORF">SAMN05660653_00215</name>
</gene>
<dbReference type="Gene3D" id="3.40.1400.10">
    <property type="entry name" value="Sugar-phosphate isomerase, RpiB/LacA/LacB"/>
    <property type="match status" value="1"/>
</dbReference>
<dbReference type="OrthoDB" id="1778624at2"/>
<evidence type="ECO:0000256" key="3">
    <source>
        <dbReference type="PIRSR" id="PIRSR005384-1"/>
    </source>
</evidence>
<feature type="active site" description="Proton donor" evidence="3">
    <location>
        <position position="100"/>
    </location>
</feature>
<dbReference type="Pfam" id="PF02502">
    <property type="entry name" value="LacAB_rpiB"/>
    <property type="match status" value="1"/>
</dbReference>
<dbReference type="InterPro" id="IPR036569">
    <property type="entry name" value="RpiB_LacA_LacB_sf"/>
</dbReference>
<feature type="binding site" evidence="4">
    <location>
        <begin position="11"/>
        <end position="12"/>
    </location>
    <ligand>
        <name>D-ribulose 5-phosphate</name>
        <dbReference type="ChEBI" id="CHEBI:58121"/>
    </ligand>
</feature>
<dbReference type="AlphaFoldDB" id="A0A1G6A8U7"/>